<protein>
    <recommendedName>
        <fullName evidence="3">HTH psq-type domain-containing protein</fullName>
    </recommendedName>
</protein>
<reference evidence="1" key="1">
    <citation type="journal article" date="2020" name="Stud. Mycol.">
        <title>101 Dothideomycetes genomes: a test case for predicting lifestyles and emergence of pathogens.</title>
        <authorList>
            <person name="Haridas S."/>
            <person name="Albert R."/>
            <person name="Binder M."/>
            <person name="Bloem J."/>
            <person name="Labutti K."/>
            <person name="Salamov A."/>
            <person name="Andreopoulos B."/>
            <person name="Baker S."/>
            <person name="Barry K."/>
            <person name="Bills G."/>
            <person name="Bluhm B."/>
            <person name="Cannon C."/>
            <person name="Castanera R."/>
            <person name="Culley D."/>
            <person name="Daum C."/>
            <person name="Ezra D."/>
            <person name="Gonzalez J."/>
            <person name="Henrissat B."/>
            <person name="Kuo A."/>
            <person name="Liang C."/>
            <person name="Lipzen A."/>
            <person name="Lutzoni F."/>
            <person name="Magnuson J."/>
            <person name="Mondo S."/>
            <person name="Nolan M."/>
            <person name="Ohm R."/>
            <person name="Pangilinan J."/>
            <person name="Park H.-J."/>
            <person name="Ramirez L."/>
            <person name="Alfaro M."/>
            <person name="Sun H."/>
            <person name="Tritt A."/>
            <person name="Yoshinaga Y."/>
            <person name="Zwiers L.-H."/>
            <person name="Turgeon B."/>
            <person name="Goodwin S."/>
            <person name="Spatafora J."/>
            <person name="Crous P."/>
            <person name="Grigoriev I."/>
        </authorList>
    </citation>
    <scope>NUCLEOTIDE SEQUENCE</scope>
    <source>
        <strain evidence="1">CBS 161.51</strain>
    </source>
</reference>
<gene>
    <name evidence="1" type="ORF">EJ02DRAFT_71547</name>
</gene>
<name>A0A6A5SYD7_9PLEO</name>
<evidence type="ECO:0008006" key="3">
    <source>
        <dbReference type="Google" id="ProtNLM"/>
    </source>
</evidence>
<keyword evidence="2" id="KW-1185">Reference proteome</keyword>
<dbReference type="EMBL" id="ML976013">
    <property type="protein sequence ID" value="KAF1944888.1"/>
    <property type="molecule type" value="Genomic_DNA"/>
</dbReference>
<evidence type="ECO:0000313" key="2">
    <source>
        <dbReference type="Proteomes" id="UP000800038"/>
    </source>
</evidence>
<dbReference type="AlphaFoldDB" id="A0A6A5SYD7"/>
<dbReference type="Proteomes" id="UP000800038">
    <property type="component" value="Unassembled WGS sequence"/>
</dbReference>
<proteinExistence type="predicted"/>
<sequence>MEAIEDAIEAIESGEPGEDFLYRKVAETYNINQTTLSRRHKHYVCMHVCIHLMSYMSLRLWEDKRGSSPSSIEVVVLKRV</sequence>
<evidence type="ECO:0000313" key="1">
    <source>
        <dbReference type="EMBL" id="KAF1944888.1"/>
    </source>
</evidence>
<organism evidence="1 2">
    <name type="scientific">Clathrospora elynae</name>
    <dbReference type="NCBI Taxonomy" id="706981"/>
    <lineage>
        <taxon>Eukaryota</taxon>
        <taxon>Fungi</taxon>
        <taxon>Dikarya</taxon>
        <taxon>Ascomycota</taxon>
        <taxon>Pezizomycotina</taxon>
        <taxon>Dothideomycetes</taxon>
        <taxon>Pleosporomycetidae</taxon>
        <taxon>Pleosporales</taxon>
        <taxon>Diademaceae</taxon>
        <taxon>Clathrospora</taxon>
    </lineage>
</organism>
<accession>A0A6A5SYD7</accession>